<gene>
    <name evidence="2" type="primary">LOC116189319</name>
</gene>
<dbReference type="Pfam" id="PF04749">
    <property type="entry name" value="PLAC8"/>
    <property type="match status" value="1"/>
</dbReference>
<keyword evidence="1" id="KW-1185">Reference proteome</keyword>
<reference evidence="1" key="1">
    <citation type="journal article" date="2020" name="Plant Biotechnol. J.">
        <title>The pomegranate (Punica granatum L.) draft genome dissects genetic divergence between soft- and hard-seeded cultivars.</title>
        <authorList>
            <person name="Luo X."/>
            <person name="Li H."/>
            <person name="Wu Z."/>
            <person name="Yao W."/>
            <person name="Zhao P."/>
            <person name="Cao D."/>
            <person name="Yu H."/>
            <person name="Li K."/>
            <person name="Poudel K."/>
            <person name="Zhao D."/>
            <person name="Zhang F."/>
            <person name="Xia X."/>
            <person name="Chen L."/>
            <person name="Wang Q."/>
            <person name="Jing D."/>
            <person name="Cao S."/>
        </authorList>
    </citation>
    <scope>NUCLEOTIDE SEQUENCE [LARGE SCALE GENOMIC DNA]</scope>
    <source>
        <strain evidence="1">cv. Tunisia</strain>
    </source>
</reference>
<reference evidence="2" key="2">
    <citation type="submission" date="2025-08" db="UniProtKB">
        <authorList>
            <consortium name="RefSeq"/>
        </authorList>
    </citation>
    <scope>IDENTIFICATION</scope>
    <source>
        <tissue evidence="2">Leaf</tissue>
    </source>
</reference>
<evidence type="ECO:0000313" key="1">
    <source>
        <dbReference type="Proteomes" id="UP000515151"/>
    </source>
</evidence>
<name>A0A6P8BV66_PUNGR</name>
<dbReference type="Proteomes" id="UP000515151">
    <property type="component" value="Chromosome 8"/>
</dbReference>
<sequence length="158" mass="17176">MLPPAAAQGFVGQAPKAVETWTTDLCGCFDDASNCCITYCCPCITFGQNAEVIDRGNTSCLCAGAICVVLGHLGCFAWMYTCTYRTKLRGQFSLPGDQCGDCCIHFWCPLCALCQEYRELKNRGLDPSIGWVANQQKMEQQVPAAIGVPPVVQMGMTR</sequence>
<dbReference type="NCBIfam" id="TIGR01571">
    <property type="entry name" value="A_thal_Cys_rich"/>
    <property type="match status" value="1"/>
</dbReference>
<dbReference type="InterPro" id="IPR006461">
    <property type="entry name" value="PLAC_motif_containing"/>
</dbReference>
<proteinExistence type="predicted"/>
<accession>A0A6P8BV66</accession>
<dbReference type="OrthoDB" id="1045822at2759"/>
<dbReference type="RefSeq" id="XP_031374802.1">
    <property type="nucleotide sequence ID" value="XM_031518942.1"/>
</dbReference>
<dbReference type="AlphaFoldDB" id="A0A6P8BV66"/>
<protein>
    <submittedName>
        <fullName evidence="2">Protein PLANT CADMIUM RESISTANCE 3-like</fullName>
    </submittedName>
</protein>
<evidence type="ECO:0000313" key="2">
    <source>
        <dbReference type="RefSeq" id="XP_031374802.1"/>
    </source>
</evidence>
<dbReference type="PANTHER" id="PTHR15907">
    <property type="entry name" value="DUF614 FAMILY PROTEIN-RELATED"/>
    <property type="match status" value="1"/>
</dbReference>
<organism evidence="1 2">
    <name type="scientific">Punica granatum</name>
    <name type="common">Pomegranate</name>
    <dbReference type="NCBI Taxonomy" id="22663"/>
    <lineage>
        <taxon>Eukaryota</taxon>
        <taxon>Viridiplantae</taxon>
        <taxon>Streptophyta</taxon>
        <taxon>Embryophyta</taxon>
        <taxon>Tracheophyta</taxon>
        <taxon>Spermatophyta</taxon>
        <taxon>Magnoliopsida</taxon>
        <taxon>eudicotyledons</taxon>
        <taxon>Gunneridae</taxon>
        <taxon>Pentapetalae</taxon>
        <taxon>rosids</taxon>
        <taxon>malvids</taxon>
        <taxon>Myrtales</taxon>
        <taxon>Lythraceae</taxon>
        <taxon>Punica</taxon>
    </lineage>
</organism>
<dbReference type="GeneID" id="116189319"/>